<dbReference type="PANTHER" id="PTHR35567:SF1">
    <property type="entry name" value="CONSERVED FUNGAL PROTEIN (AFU_ORTHOLOGUE AFUA_1G14230)"/>
    <property type="match status" value="1"/>
</dbReference>
<dbReference type="AlphaFoldDB" id="A0A6A6S3M4"/>
<organism evidence="2 3">
    <name type="scientific">Massarina eburnea CBS 473.64</name>
    <dbReference type="NCBI Taxonomy" id="1395130"/>
    <lineage>
        <taxon>Eukaryota</taxon>
        <taxon>Fungi</taxon>
        <taxon>Dikarya</taxon>
        <taxon>Ascomycota</taxon>
        <taxon>Pezizomycotina</taxon>
        <taxon>Dothideomycetes</taxon>
        <taxon>Pleosporomycetidae</taxon>
        <taxon>Pleosporales</taxon>
        <taxon>Massarineae</taxon>
        <taxon>Massarinaceae</taxon>
        <taxon>Massarina</taxon>
    </lineage>
</organism>
<evidence type="ECO:0008006" key="4">
    <source>
        <dbReference type="Google" id="ProtNLM"/>
    </source>
</evidence>
<feature type="signal peptide" evidence="1">
    <location>
        <begin position="1"/>
        <end position="18"/>
    </location>
</feature>
<dbReference type="EMBL" id="MU006782">
    <property type="protein sequence ID" value="KAF2642150.1"/>
    <property type="molecule type" value="Genomic_DNA"/>
</dbReference>
<keyword evidence="3" id="KW-1185">Reference proteome</keyword>
<name>A0A6A6S3M4_9PLEO</name>
<gene>
    <name evidence="2" type="ORF">P280DRAFT_295088</name>
</gene>
<dbReference type="PANTHER" id="PTHR35567">
    <property type="entry name" value="MALATE DEHYDROGENASE (AFU_ORTHOLOGUE AFUA_2G13800)"/>
    <property type="match status" value="1"/>
</dbReference>
<keyword evidence="1" id="KW-0732">Signal</keyword>
<proteinExistence type="predicted"/>
<accession>A0A6A6S3M4</accession>
<reference evidence="2" key="1">
    <citation type="journal article" date="2020" name="Stud. Mycol.">
        <title>101 Dothideomycetes genomes: a test case for predicting lifestyles and emergence of pathogens.</title>
        <authorList>
            <person name="Haridas S."/>
            <person name="Albert R."/>
            <person name="Binder M."/>
            <person name="Bloem J."/>
            <person name="Labutti K."/>
            <person name="Salamov A."/>
            <person name="Andreopoulos B."/>
            <person name="Baker S."/>
            <person name="Barry K."/>
            <person name="Bills G."/>
            <person name="Bluhm B."/>
            <person name="Cannon C."/>
            <person name="Castanera R."/>
            <person name="Culley D."/>
            <person name="Daum C."/>
            <person name="Ezra D."/>
            <person name="Gonzalez J."/>
            <person name="Henrissat B."/>
            <person name="Kuo A."/>
            <person name="Liang C."/>
            <person name="Lipzen A."/>
            <person name="Lutzoni F."/>
            <person name="Magnuson J."/>
            <person name="Mondo S."/>
            <person name="Nolan M."/>
            <person name="Ohm R."/>
            <person name="Pangilinan J."/>
            <person name="Park H.-J."/>
            <person name="Ramirez L."/>
            <person name="Alfaro M."/>
            <person name="Sun H."/>
            <person name="Tritt A."/>
            <person name="Yoshinaga Y."/>
            <person name="Zwiers L.-H."/>
            <person name="Turgeon B."/>
            <person name="Goodwin S."/>
            <person name="Spatafora J."/>
            <person name="Crous P."/>
            <person name="Grigoriev I."/>
        </authorList>
    </citation>
    <scope>NUCLEOTIDE SEQUENCE</scope>
    <source>
        <strain evidence="2">CBS 473.64</strain>
    </source>
</reference>
<evidence type="ECO:0000313" key="3">
    <source>
        <dbReference type="Proteomes" id="UP000799753"/>
    </source>
</evidence>
<protein>
    <recommendedName>
        <fullName evidence="4">Malate dehydrogenase</fullName>
    </recommendedName>
</protein>
<dbReference type="Proteomes" id="UP000799753">
    <property type="component" value="Unassembled WGS sequence"/>
</dbReference>
<dbReference type="InterPro" id="IPR021851">
    <property type="entry name" value="DUF3455"/>
</dbReference>
<evidence type="ECO:0000256" key="1">
    <source>
        <dbReference type="SAM" id="SignalP"/>
    </source>
</evidence>
<dbReference type="Pfam" id="PF11937">
    <property type="entry name" value="DUF3455"/>
    <property type="match status" value="1"/>
</dbReference>
<sequence length="227" mass="23680">MLFTTLTLLATLAPAVLSVPTPMAPVIAVDKRQYTRPLAESCDLSKAVMAVAPTALPMPTGTLAHIAVGRGTQNYTCAATPNDNTAAPKAIGAIATLYNVTCLSVVAPQVLEAVTPIALSTPMTLDKTENDGPKSGRHLFTATGAPFFETDYGWIQAKASANSSAPTTSDKGKNGLGAVAWLKLTGTAGDFTEVYRVDTAGGVAPKTCSGQTGTFEVQYAALYWFYR</sequence>
<feature type="chain" id="PRO_5025667550" description="Malate dehydrogenase" evidence="1">
    <location>
        <begin position="19"/>
        <end position="227"/>
    </location>
</feature>
<dbReference type="OrthoDB" id="1859733at2759"/>
<evidence type="ECO:0000313" key="2">
    <source>
        <dbReference type="EMBL" id="KAF2642150.1"/>
    </source>
</evidence>